<protein>
    <submittedName>
        <fullName evidence="1">Uncharacterized protein</fullName>
    </submittedName>
</protein>
<sequence length="83" mass="9727">MFKLQQILYYIIQTPQGYQAKFDPNDGLYIQEKIARVQNHPIIHQGTLLDHSLADIVLQEVDSANQLKHFNPAYLEQRLSEIY</sequence>
<evidence type="ECO:0000313" key="1">
    <source>
        <dbReference type="EMBL" id="OGI64485.1"/>
    </source>
</evidence>
<dbReference type="EMBL" id="MFTJ01000050">
    <property type="protein sequence ID" value="OGI64485.1"/>
    <property type="molecule type" value="Genomic_DNA"/>
</dbReference>
<dbReference type="AlphaFoldDB" id="A0A1F6V4E0"/>
<name>A0A1F6V4E0_9BACT</name>
<accession>A0A1F6V4E0</accession>
<proteinExistence type="predicted"/>
<gene>
    <name evidence="1" type="ORF">A2642_01830</name>
</gene>
<reference evidence="1 2" key="1">
    <citation type="journal article" date="2016" name="Nat. Commun.">
        <title>Thousands of microbial genomes shed light on interconnected biogeochemical processes in an aquifer system.</title>
        <authorList>
            <person name="Anantharaman K."/>
            <person name="Brown C.T."/>
            <person name="Hug L.A."/>
            <person name="Sharon I."/>
            <person name="Castelle C.J."/>
            <person name="Probst A.J."/>
            <person name="Thomas B.C."/>
            <person name="Singh A."/>
            <person name="Wilkins M.J."/>
            <person name="Karaoz U."/>
            <person name="Brodie E.L."/>
            <person name="Williams K.H."/>
            <person name="Hubbard S.S."/>
            <person name="Banfield J.F."/>
        </authorList>
    </citation>
    <scope>NUCLEOTIDE SEQUENCE [LARGE SCALE GENOMIC DNA]</scope>
</reference>
<comment type="caution">
    <text evidence="1">The sequence shown here is derived from an EMBL/GenBank/DDBJ whole genome shotgun (WGS) entry which is preliminary data.</text>
</comment>
<evidence type="ECO:0000313" key="2">
    <source>
        <dbReference type="Proteomes" id="UP000178700"/>
    </source>
</evidence>
<organism evidence="1 2">
    <name type="scientific">Candidatus Nomurabacteria bacterium RIFCSPHIGHO2_01_FULL_39_10</name>
    <dbReference type="NCBI Taxonomy" id="1801733"/>
    <lineage>
        <taxon>Bacteria</taxon>
        <taxon>Candidatus Nomuraibacteriota</taxon>
    </lineage>
</organism>
<dbReference type="Proteomes" id="UP000178700">
    <property type="component" value="Unassembled WGS sequence"/>
</dbReference>